<comment type="caution">
    <text evidence="3">The sequence shown here is derived from an EMBL/GenBank/DDBJ whole genome shotgun (WGS) entry which is preliminary data.</text>
</comment>
<feature type="compositionally biased region" description="Basic and acidic residues" evidence="2">
    <location>
        <begin position="66"/>
        <end position="78"/>
    </location>
</feature>
<dbReference type="GO" id="GO:0016104">
    <property type="term" value="P:triterpenoid biosynthetic process"/>
    <property type="evidence" value="ECO:0007669"/>
    <property type="project" value="InterPro"/>
</dbReference>
<sequence>MENETIHFEYGSWGVCFTYGTWFGVKGLLAAGKTYHTSSSIRRACDFLLSKHGNRWEGIEGPNLGHGERPSDPEAKDRRLNGLGTLHVGLKPLKTCQCQILVRWDQVRFNRTKSIRHCRLT</sequence>
<dbReference type="AlphaFoldDB" id="A0AAP0P504"/>
<evidence type="ECO:0000256" key="1">
    <source>
        <dbReference type="ARBA" id="ARBA00009755"/>
    </source>
</evidence>
<protein>
    <submittedName>
        <fullName evidence="3">Uncharacterized protein</fullName>
    </submittedName>
</protein>
<proteinExistence type="inferred from homology"/>
<name>A0AAP0P504_9MAGN</name>
<evidence type="ECO:0000313" key="4">
    <source>
        <dbReference type="Proteomes" id="UP001420932"/>
    </source>
</evidence>
<evidence type="ECO:0000256" key="2">
    <source>
        <dbReference type="SAM" id="MobiDB-lite"/>
    </source>
</evidence>
<dbReference type="PANTHER" id="PTHR11764:SF20">
    <property type="entry name" value="LANOSTEROL SYNTHASE"/>
    <property type="match status" value="1"/>
</dbReference>
<comment type="similarity">
    <text evidence="1">Belongs to the terpene cyclase/mutase family.</text>
</comment>
<feature type="region of interest" description="Disordered" evidence="2">
    <location>
        <begin position="59"/>
        <end position="78"/>
    </location>
</feature>
<keyword evidence="4" id="KW-1185">Reference proteome</keyword>
<accession>A0AAP0P504</accession>
<dbReference type="Gene3D" id="1.50.10.20">
    <property type="match status" value="1"/>
</dbReference>
<dbReference type="GO" id="GO:0031559">
    <property type="term" value="F:oxidosqualene cyclase activity"/>
    <property type="evidence" value="ECO:0007669"/>
    <property type="project" value="UniProtKB-ARBA"/>
</dbReference>
<dbReference type="EMBL" id="JBBNAF010000007">
    <property type="protein sequence ID" value="KAK9128575.1"/>
    <property type="molecule type" value="Genomic_DNA"/>
</dbReference>
<gene>
    <name evidence="3" type="ORF">Syun_017372</name>
</gene>
<dbReference type="GO" id="GO:0005811">
    <property type="term" value="C:lipid droplet"/>
    <property type="evidence" value="ECO:0007669"/>
    <property type="project" value="InterPro"/>
</dbReference>
<reference evidence="3 4" key="1">
    <citation type="submission" date="2024-01" db="EMBL/GenBank/DDBJ databases">
        <title>Genome assemblies of Stephania.</title>
        <authorList>
            <person name="Yang L."/>
        </authorList>
    </citation>
    <scope>NUCLEOTIDE SEQUENCE [LARGE SCALE GENOMIC DNA]</scope>
    <source>
        <strain evidence="3">YNDBR</strain>
        <tissue evidence="3">Leaf</tissue>
    </source>
</reference>
<dbReference type="PANTHER" id="PTHR11764">
    <property type="entry name" value="TERPENE CYCLASE/MUTASE FAMILY MEMBER"/>
    <property type="match status" value="1"/>
</dbReference>
<dbReference type="Proteomes" id="UP001420932">
    <property type="component" value="Unassembled WGS sequence"/>
</dbReference>
<dbReference type="SUPFAM" id="SSF48239">
    <property type="entry name" value="Terpenoid cyclases/Protein prenyltransferases"/>
    <property type="match status" value="1"/>
</dbReference>
<organism evidence="3 4">
    <name type="scientific">Stephania yunnanensis</name>
    <dbReference type="NCBI Taxonomy" id="152371"/>
    <lineage>
        <taxon>Eukaryota</taxon>
        <taxon>Viridiplantae</taxon>
        <taxon>Streptophyta</taxon>
        <taxon>Embryophyta</taxon>
        <taxon>Tracheophyta</taxon>
        <taxon>Spermatophyta</taxon>
        <taxon>Magnoliopsida</taxon>
        <taxon>Ranunculales</taxon>
        <taxon>Menispermaceae</taxon>
        <taxon>Menispermoideae</taxon>
        <taxon>Cissampelideae</taxon>
        <taxon>Stephania</taxon>
    </lineage>
</organism>
<dbReference type="InterPro" id="IPR008930">
    <property type="entry name" value="Terpenoid_cyclase/PrenylTrfase"/>
</dbReference>
<evidence type="ECO:0000313" key="3">
    <source>
        <dbReference type="EMBL" id="KAK9128575.1"/>
    </source>
</evidence>
<dbReference type="InterPro" id="IPR018333">
    <property type="entry name" value="Squalene_cyclase"/>
</dbReference>